<dbReference type="EMBL" id="JAERSF010000002">
    <property type="protein sequence ID" value="MBL0737751.1"/>
    <property type="molecule type" value="Genomic_DNA"/>
</dbReference>
<gene>
    <name evidence="1" type="ORF">JI750_12670</name>
</gene>
<comment type="caution">
    <text evidence="1">The sequence shown here is derived from an EMBL/GenBank/DDBJ whole genome shotgun (WGS) entry which is preliminary data.</text>
</comment>
<dbReference type="Proteomes" id="UP000603728">
    <property type="component" value="Unassembled WGS sequence"/>
</dbReference>
<name>A0ABS1KHT6_9FLAO</name>
<keyword evidence="2" id="KW-1185">Reference proteome</keyword>
<dbReference type="RefSeq" id="WP_202002336.1">
    <property type="nucleotide sequence ID" value="NZ_JAERSF010000002.1"/>
</dbReference>
<proteinExistence type="predicted"/>
<evidence type="ECO:0000313" key="2">
    <source>
        <dbReference type="Proteomes" id="UP000603728"/>
    </source>
</evidence>
<sequence>MKLAYILFLQICLLTIPNSYSNSIVKKINIHTATESIHETITPANALVNKALSDSDELKFVLLENTSETEKCNSSLPAAPLNLHFKSLKDDCFVYIENIKLNSQGLCERNITPFRNMSRNILFHSLKIHI</sequence>
<organism evidence="1 2">
    <name type="scientific">Flavobacterium tagetis</name>
    <dbReference type="NCBI Taxonomy" id="2801336"/>
    <lineage>
        <taxon>Bacteria</taxon>
        <taxon>Pseudomonadati</taxon>
        <taxon>Bacteroidota</taxon>
        <taxon>Flavobacteriia</taxon>
        <taxon>Flavobacteriales</taxon>
        <taxon>Flavobacteriaceae</taxon>
        <taxon>Flavobacterium</taxon>
    </lineage>
</organism>
<accession>A0ABS1KHT6</accession>
<evidence type="ECO:0000313" key="1">
    <source>
        <dbReference type="EMBL" id="MBL0737751.1"/>
    </source>
</evidence>
<reference evidence="1 2" key="1">
    <citation type="submission" date="2021-01" db="EMBL/GenBank/DDBJ databases">
        <title>Genome seq and assembly of Flavobacterium sp. GN10.</title>
        <authorList>
            <person name="Chhetri G."/>
        </authorList>
    </citation>
    <scope>NUCLEOTIDE SEQUENCE [LARGE SCALE GENOMIC DNA]</scope>
    <source>
        <strain evidence="1 2">GN10</strain>
    </source>
</reference>
<protein>
    <submittedName>
        <fullName evidence="1">Uncharacterized protein</fullName>
    </submittedName>
</protein>